<comment type="caution">
    <text evidence="1">The sequence shown here is derived from an EMBL/GenBank/DDBJ whole genome shotgun (WGS) entry which is preliminary data.</text>
</comment>
<gene>
    <name evidence="1" type="ORF">E2C01_089718</name>
</gene>
<dbReference type="EMBL" id="VSRR010099044">
    <property type="protein sequence ID" value="MPC94544.1"/>
    <property type="molecule type" value="Genomic_DNA"/>
</dbReference>
<evidence type="ECO:0000313" key="2">
    <source>
        <dbReference type="Proteomes" id="UP000324222"/>
    </source>
</evidence>
<dbReference type="Proteomes" id="UP000324222">
    <property type="component" value="Unassembled WGS sequence"/>
</dbReference>
<keyword evidence="2" id="KW-1185">Reference proteome</keyword>
<protein>
    <submittedName>
        <fullName evidence="1">Uncharacterized protein</fullName>
    </submittedName>
</protein>
<name>A0A5B7JQC6_PORTR</name>
<evidence type="ECO:0000313" key="1">
    <source>
        <dbReference type="EMBL" id="MPC94544.1"/>
    </source>
</evidence>
<sequence length="60" mass="6630">MQPEKKENKKKKTSRLAGEAFNLSGLHHSRTAKGNATGVRFHVNPCGTLLVRNGEELWVG</sequence>
<reference evidence="1 2" key="1">
    <citation type="submission" date="2019-05" db="EMBL/GenBank/DDBJ databases">
        <title>Another draft genome of Portunus trituberculatus and its Hox gene families provides insights of decapod evolution.</title>
        <authorList>
            <person name="Jeong J.-H."/>
            <person name="Song I."/>
            <person name="Kim S."/>
            <person name="Choi T."/>
            <person name="Kim D."/>
            <person name="Ryu S."/>
            <person name="Kim W."/>
        </authorList>
    </citation>
    <scope>NUCLEOTIDE SEQUENCE [LARGE SCALE GENOMIC DNA]</scope>
    <source>
        <tissue evidence="1">Muscle</tissue>
    </source>
</reference>
<dbReference type="AlphaFoldDB" id="A0A5B7JQC6"/>
<accession>A0A5B7JQC6</accession>
<organism evidence="1 2">
    <name type="scientific">Portunus trituberculatus</name>
    <name type="common">Swimming crab</name>
    <name type="synonym">Neptunus trituberculatus</name>
    <dbReference type="NCBI Taxonomy" id="210409"/>
    <lineage>
        <taxon>Eukaryota</taxon>
        <taxon>Metazoa</taxon>
        <taxon>Ecdysozoa</taxon>
        <taxon>Arthropoda</taxon>
        <taxon>Crustacea</taxon>
        <taxon>Multicrustacea</taxon>
        <taxon>Malacostraca</taxon>
        <taxon>Eumalacostraca</taxon>
        <taxon>Eucarida</taxon>
        <taxon>Decapoda</taxon>
        <taxon>Pleocyemata</taxon>
        <taxon>Brachyura</taxon>
        <taxon>Eubrachyura</taxon>
        <taxon>Portunoidea</taxon>
        <taxon>Portunidae</taxon>
        <taxon>Portuninae</taxon>
        <taxon>Portunus</taxon>
    </lineage>
</organism>
<proteinExistence type="predicted"/>